<dbReference type="Pfam" id="PF00561">
    <property type="entry name" value="Abhydrolase_1"/>
    <property type="match status" value="1"/>
</dbReference>
<feature type="region of interest" description="Disordered" evidence="3">
    <location>
        <begin position="197"/>
        <end position="311"/>
    </location>
</feature>
<protein>
    <recommendedName>
        <fullName evidence="8">AB hydrolase-1 domain-containing protein</fullName>
    </recommendedName>
</protein>
<feature type="region of interest" description="Disordered" evidence="3">
    <location>
        <begin position="1"/>
        <end position="144"/>
    </location>
</feature>
<proteinExistence type="inferred from homology"/>
<dbReference type="InterPro" id="IPR029058">
    <property type="entry name" value="AB_hydrolase_fold"/>
</dbReference>
<organism evidence="6 7">
    <name type="scientific">Talaromyces rugulosus</name>
    <name type="common">Penicillium rugulosum</name>
    <dbReference type="NCBI Taxonomy" id="121627"/>
    <lineage>
        <taxon>Eukaryota</taxon>
        <taxon>Fungi</taxon>
        <taxon>Dikarya</taxon>
        <taxon>Ascomycota</taxon>
        <taxon>Pezizomycotina</taxon>
        <taxon>Eurotiomycetes</taxon>
        <taxon>Eurotiomycetidae</taxon>
        <taxon>Eurotiales</taxon>
        <taxon>Trichocomaceae</taxon>
        <taxon>Talaromyces</taxon>
        <taxon>Talaromyces sect. Islandici</taxon>
    </lineage>
</organism>
<dbReference type="EMBL" id="CP055900">
    <property type="protein sequence ID" value="QKX58266.1"/>
    <property type="molecule type" value="Genomic_DNA"/>
</dbReference>
<evidence type="ECO:0000313" key="6">
    <source>
        <dbReference type="EMBL" id="QKX58266.1"/>
    </source>
</evidence>
<reference evidence="7" key="1">
    <citation type="submission" date="2020-06" db="EMBL/GenBank/DDBJ databases">
        <title>A chromosome-scale genome assembly of Talaromyces rugulosus W13939.</title>
        <authorList>
            <person name="Wang B."/>
            <person name="Guo L."/>
            <person name="Ye K."/>
            <person name="Wang L."/>
        </authorList>
    </citation>
    <scope>NUCLEOTIDE SEQUENCE [LARGE SCALE GENOMIC DNA]</scope>
    <source>
        <strain evidence="7">W13939</strain>
    </source>
</reference>
<dbReference type="AlphaFoldDB" id="A0A7H8QWU9"/>
<dbReference type="Pfam" id="PF04696">
    <property type="entry name" value="Pinin_SDK_memA"/>
    <property type="match status" value="1"/>
</dbReference>
<dbReference type="Proteomes" id="UP000509510">
    <property type="component" value="Chromosome III"/>
</dbReference>
<dbReference type="GO" id="GO:0016787">
    <property type="term" value="F:hydrolase activity"/>
    <property type="evidence" value="ECO:0007669"/>
    <property type="project" value="UniProtKB-KW"/>
</dbReference>
<keyword evidence="7" id="KW-1185">Reference proteome</keyword>
<dbReference type="OrthoDB" id="408373at2759"/>
<feature type="compositionally biased region" description="Acidic residues" evidence="3">
    <location>
        <begin position="301"/>
        <end position="311"/>
    </location>
</feature>
<dbReference type="PRINTS" id="PR00412">
    <property type="entry name" value="EPOXHYDRLASE"/>
</dbReference>
<dbReference type="GeneID" id="55992885"/>
<sequence length="669" mass="75401">MAEGTLASAVAVVAQPEESEQEPAHASPETGHKRRPSSISDSGSKRRRTSDGSPSDSRRSPSQHATDPDSRRPAAAPARRGGFVAEERKRSKRLFGGLLGTLSQSSSNTAQKRRADIEQRQQAKLRMQDERHTEAKQKKKDDIIAERRLQQKELDRGAMTAKHKNLLQTANFLRTKTHPILLWLPFQLRPEDDDIIDKQIEEAKETIAKEEAEFEERWHGKDEKEDSERDTDNKNAPPDDATQENDGPKQHDPEESSTQNANDNTKLEPEPAAEEPVSSGNNEEEKDGSAAPTGTSQRNEDEGEEVMEEDKEDMLKLIRTNSINFKKQLSKMASKVDKINYTNDSRVERRSVILNGRNYSYLYGEPASGKWKATIFFLHGFPDLAVGWRYQIPHVLQLGFRIVAPDQLGYGGTDAPVDPKEYAYKKIAADFKQLATQLGESKIILCGHDWGAALTYAIYHHQRDLISHIITVCVPYGPPRAKFISLDDIVANLFPHWGYQLQFRSGEVEKVVHTKEEIGQFLLALYGGKTSAGEWGFDPRKGIALDKIGQFQPSRVLNGEDLEFYANEYTRHGVNGPLNWYRLTEINHTDEKQYVSQPNIEVPLLFIQALKDLALPPSMGKSMQKYVPNMTLDQVNTSHWALTEDPENVNRIIGGWLGKQFSLDGQSKL</sequence>
<dbReference type="SUPFAM" id="SSF53474">
    <property type="entry name" value="alpha/beta-Hydrolases"/>
    <property type="match status" value="1"/>
</dbReference>
<dbReference type="InterPro" id="IPR000639">
    <property type="entry name" value="Epox_hydrolase-like"/>
</dbReference>
<evidence type="ECO:0000256" key="1">
    <source>
        <dbReference type="ARBA" id="ARBA00022801"/>
    </source>
</evidence>
<dbReference type="KEGG" id="trg:TRUGW13939_05387"/>
<comment type="similarity">
    <text evidence="2">Belongs to the AB hydrolase superfamily. Epoxide hydrolase family.</text>
</comment>
<evidence type="ECO:0000256" key="2">
    <source>
        <dbReference type="ARBA" id="ARBA00038334"/>
    </source>
</evidence>
<feature type="compositionally biased region" description="Basic and acidic residues" evidence="3">
    <location>
        <begin position="197"/>
        <end position="233"/>
    </location>
</feature>
<dbReference type="InterPro" id="IPR000073">
    <property type="entry name" value="AB_hydrolase_1"/>
</dbReference>
<evidence type="ECO:0000313" key="7">
    <source>
        <dbReference type="Proteomes" id="UP000509510"/>
    </source>
</evidence>
<keyword evidence="1" id="KW-0378">Hydrolase</keyword>
<accession>A0A7H8QWU9</accession>
<evidence type="ECO:0000256" key="3">
    <source>
        <dbReference type="SAM" id="MobiDB-lite"/>
    </source>
</evidence>
<feature type="compositionally biased region" description="Low complexity" evidence="3">
    <location>
        <begin position="94"/>
        <end position="107"/>
    </location>
</feature>
<feature type="domain" description="AB hydrolase-1" evidence="4">
    <location>
        <begin position="374"/>
        <end position="646"/>
    </location>
</feature>
<dbReference type="PANTHER" id="PTHR43329">
    <property type="entry name" value="EPOXIDE HYDROLASE"/>
    <property type="match status" value="1"/>
</dbReference>
<feature type="domain" description="Pinin/SDK/MemA protein" evidence="5">
    <location>
        <begin position="86"/>
        <end position="201"/>
    </location>
</feature>
<evidence type="ECO:0008006" key="8">
    <source>
        <dbReference type="Google" id="ProtNLM"/>
    </source>
</evidence>
<evidence type="ECO:0000259" key="4">
    <source>
        <dbReference type="Pfam" id="PF00561"/>
    </source>
</evidence>
<dbReference type="Gene3D" id="3.40.50.1820">
    <property type="entry name" value="alpha/beta hydrolase"/>
    <property type="match status" value="1"/>
</dbReference>
<feature type="compositionally biased region" description="Basic and acidic residues" evidence="3">
    <location>
        <begin position="113"/>
        <end position="144"/>
    </location>
</feature>
<evidence type="ECO:0000259" key="5">
    <source>
        <dbReference type="Pfam" id="PF04696"/>
    </source>
</evidence>
<name>A0A7H8QWU9_TALRU</name>
<dbReference type="RefSeq" id="XP_035344444.1">
    <property type="nucleotide sequence ID" value="XM_035488551.1"/>
</dbReference>
<dbReference type="InterPro" id="IPR006786">
    <property type="entry name" value="Pinin_SDK_MemA"/>
</dbReference>
<gene>
    <name evidence="6" type="ORF">TRUGW13939_05387</name>
</gene>